<name>A0ABV9LTV7_9ALTE</name>
<organism evidence="1 2">
    <name type="scientific">Glaciecola siphonariae</name>
    <dbReference type="NCBI Taxonomy" id="521012"/>
    <lineage>
        <taxon>Bacteria</taxon>
        <taxon>Pseudomonadati</taxon>
        <taxon>Pseudomonadota</taxon>
        <taxon>Gammaproteobacteria</taxon>
        <taxon>Alteromonadales</taxon>
        <taxon>Alteromonadaceae</taxon>
        <taxon>Glaciecola</taxon>
    </lineage>
</organism>
<dbReference type="Proteomes" id="UP001595897">
    <property type="component" value="Unassembled WGS sequence"/>
</dbReference>
<comment type="caution">
    <text evidence="1">The sequence shown here is derived from an EMBL/GenBank/DDBJ whole genome shotgun (WGS) entry which is preliminary data.</text>
</comment>
<dbReference type="RefSeq" id="WP_382406363.1">
    <property type="nucleotide sequence ID" value="NZ_JBHSGU010000002.1"/>
</dbReference>
<keyword evidence="2" id="KW-1185">Reference proteome</keyword>
<evidence type="ECO:0000313" key="2">
    <source>
        <dbReference type="Proteomes" id="UP001595897"/>
    </source>
</evidence>
<sequence>MSNTPINTVIIKNAQASGKGKFRAASISVAAAFSLTLMLGSMNPVYATDSQWQPVSAESLIELPANLIEKRIQQDFNMSPMATELLALEQSIAEQSSQIQAVQALLADAADDDLIDEKVSLVQLKSNFLDDMQAGHELRQEALDQKIDVYQNVLEKMYQASNRLQNDSKFVLKQQQEAARQRMEKVMAQVDETMSAQGYTNQSPYADEFAKNLSKIEQLKAAINEHQATMAAKVDGMEVSTEEYIRQLLIQASSEQSLLDQEGLMLSYMSKLVALDAQALEYAISDLEGDSDVLAQPMTTPAKSVDLFL</sequence>
<gene>
    <name evidence="1" type="ORF">ACFO4O_05575</name>
</gene>
<dbReference type="EMBL" id="JBHSGU010000002">
    <property type="protein sequence ID" value="MFC4699624.1"/>
    <property type="molecule type" value="Genomic_DNA"/>
</dbReference>
<reference evidence="2" key="1">
    <citation type="journal article" date="2019" name="Int. J. Syst. Evol. Microbiol.">
        <title>The Global Catalogue of Microorganisms (GCM) 10K type strain sequencing project: providing services to taxonomists for standard genome sequencing and annotation.</title>
        <authorList>
            <consortium name="The Broad Institute Genomics Platform"/>
            <consortium name="The Broad Institute Genome Sequencing Center for Infectious Disease"/>
            <person name="Wu L."/>
            <person name="Ma J."/>
        </authorList>
    </citation>
    <scope>NUCLEOTIDE SEQUENCE [LARGE SCALE GENOMIC DNA]</scope>
    <source>
        <strain evidence="2">KACC 12507</strain>
    </source>
</reference>
<evidence type="ECO:0000313" key="1">
    <source>
        <dbReference type="EMBL" id="MFC4699624.1"/>
    </source>
</evidence>
<protein>
    <submittedName>
        <fullName evidence="1">Uncharacterized protein</fullName>
    </submittedName>
</protein>
<accession>A0ABV9LTV7</accession>
<proteinExistence type="predicted"/>